<keyword evidence="4 14" id="KW-0378">Hydrolase</keyword>
<feature type="compositionally biased region" description="Low complexity" evidence="15">
    <location>
        <begin position="20"/>
        <end position="32"/>
    </location>
</feature>
<keyword evidence="6" id="KW-0269">Exonuclease</keyword>
<dbReference type="Pfam" id="PF00580">
    <property type="entry name" value="UvrD-helicase"/>
    <property type="match status" value="1"/>
</dbReference>
<dbReference type="SUPFAM" id="SSF52980">
    <property type="entry name" value="Restriction endonuclease-like"/>
    <property type="match status" value="1"/>
</dbReference>
<evidence type="ECO:0000256" key="6">
    <source>
        <dbReference type="ARBA" id="ARBA00022839"/>
    </source>
</evidence>
<dbReference type="Gene3D" id="1.10.486.10">
    <property type="entry name" value="PCRA, domain 4"/>
    <property type="match status" value="1"/>
</dbReference>
<keyword evidence="10" id="KW-0413">Isomerase</keyword>
<feature type="region of interest" description="Disordered" evidence="15">
    <location>
        <begin position="1"/>
        <end position="36"/>
    </location>
</feature>
<evidence type="ECO:0000256" key="3">
    <source>
        <dbReference type="ARBA" id="ARBA00022763"/>
    </source>
</evidence>
<evidence type="ECO:0000259" key="16">
    <source>
        <dbReference type="PROSITE" id="PS51198"/>
    </source>
</evidence>
<reference evidence="18 19" key="1">
    <citation type="submission" date="2017-02" db="EMBL/GenBank/DDBJ databases">
        <authorList>
            <person name="Peterson S.W."/>
        </authorList>
    </citation>
    <scope>NUCLEOTIDE SEQUENCE [LARGE SCALE GENOMIC DNA]</scope>
    <source>
        <strain evidence="18 19">2B3F</strain>
    </source>
</reference>
<comment type="catalytic activity">
    <reaction evidence="11">
        <text>Couples ATP hydrolysis with the unwinding of duplex DNA by translocating in the 3'-5' direction.</text>
        <dbReference type="EC" id="5.6.2.4"/>
    </reaction>
</comment>
<evidence type="ECO:0000256" key="9">
    <source>
        <dbReference type="ARBA" id="ARBA00023204"/>
    </source>
</evidence>
<evidence type="ECO:0000256" key="4">
    <source>
        <dbReference type="ARBA" id="ARBA00022801"/>
    </source>
</evidence>
<feature type="region of interest" description="Disordered" evidence="15">
    <location>
        <begin position="388"/>
        <end position="409"/>
    </location>
</feature>
<dbReference type="InterPro" id="IPR011335">
    <property type="entry name" value="Restrct_endonuc-II-like"/>
</dbReference>
<evidence type="ECO:0000313" key="18">
    <source>
        <dbReference type="EMBL" id="SJN23307.1"/>
    </source>
</evidence>
<evidence type="ECO:0000259" key="17">
    <source>
        <dbReference type="PROSITE" id="PS51217"/>
    </source>
</evidence>
<evidence type="ECO:0000256" key="5">
    <source>
        <dbReference type="ARBA" id="ARBA00022806"/>
    </source>
</evidence>
<dbReference type="InterPro" id="IPR014016">
    <property type="entry name" value="UvrD-like_ATP-bd"/>
</dbReference>
<proteinExistence type="predicted"/>
<dbReference type="CDD" id="cd17932">
    <property type="entry name" value="DEXQc_UvrD"/>
    <property type="match status" value="1"/>
</dbReference>
<dbReference type="Gene3D" id="3.40.50.300">
    <property type="entry name" value="P-loop containing nucleotide triphosphate hydrolases"/>
    <property type="match status" value="4"/>
</dbReference>
<dbReference type="Proteomes" id="UP000196230">
    <property type="component" value="Unassembled WGS sequence"/>
</dbReference>
<sequence>MDPVTDAPSTTAGRPGGGTAQSSPAPSSPAQTVEQPMQIRYSPDELARLLATEAEQEAGTWLRPTAQQAEVIQAPLTPRLVVAGAGSGKTATMADRVVWLVANGLVRPDQILGVTFTRKAAGELTHRINGRLERLLAVPGFEIPGFEGTAEELGRAAVSTYHSYAGALVRDHGLRIGVEPGAVQITDADAYRMMRQIAEDADVDLQEGAPALSTLISGALGLAGDMAEHLVEPDAVRDYLAAEIAHGASLPPTRAGAARNKEAGELLFSLRARLLMAHMVEAYTAAKEEAEVMDFGDLLRHAARIAAAVPEVGRIERDRYRVVLLDEFQDTSHAQMTIFAGLFGASSGEGAGHCVTAVGDPHQSIYGFRGASAGQLFDFPHRFPARDEDARQAPGADPAAADGEAQTGEGAVVGRLRPADVSHLTTAWRNDESILALANRIVAPMAQPETDTVQVQPLQSRPGASAGEVRLDEYVTGEEEAADLVARMQRLADDAGDGPVPSRAILCRGRAQFGPVIDALEAAGAPYQVLGLNGLLSLPEVAEVLAVLHVVAEPGRSDHLVRWLSGPRWRIGPADLALLKERARFVARLRTRQSDEEAARLEDTSPEEDADAAVLLEALDDLPRESSRWTGRDGRTFSAEGLRRLTAARDMLRRLARRTDMDPAEMIGEVERATGLDVELALRPGPSAVAARRHLNAFIDTARQFGRRAVGRTVDLAGFLAWVESAAEHEKGLGIENAEPDPRAISVLTAHASKGLEWDVVAVPGLVRGAFPSTRADRWMALGAGALPWPLRGDRNALPQWDHSWAENDRDWVQSSGTVKAKAALELLGSRPDFATLLTEHALRDERRLAYVAFTRARSRLWLSTCQWKGTNKTPVEVSEFFAEAAELAEDGPTPVAGVGWGTRLTDQQRTDANPTAGRMRAALWPFDPLEGPIAYDVDPDDPEDREAWTELPRRSRGRRAAVEAAAAAVRGADPADLDLDSALGAQLEWAVLRERALQDASGEVALPQHLSVSLYGELAKDPEAVAEQLRRPMPRPPAHAARRGTAFHAWLEDRFEATGMLDIDDPDDAADQWMDDALDLEPMQQWFLSSRWADRTPAQVEAPLETTVAGVTLRGRVDAVYRSGGDPADPFDPQAQWELVDWKTGRVPTGRDLENKALQLAVYRLAFSRLHGIPLENIGASFVYIAHGEERTMEALPGEEELERILCEALGSH</sequence>
<evidence type="ECO:0000313" key="19">
    <source>
        <dbReference type="Proteomes" id="UP000196230"/>
    </source>
</evidence>
<feature type="binding site" evidence="14">
    <location>
        <begin position="83"/>
        <end position="90"/>
    </location>
    <ligand>
        <name>ATP</name>
        <dbReference type="ChEBI" id="CHEBI:30616"/>
    </ligand>
</feature>
<dbReference type="PANTHER" id="PTHR11070:SF55">
    <property type="entry name" value="DNA 3'-5' HELICASE"/>
    <property type="match status" value="1"/>
</dbReference>
<dbReference type="GO" id="GO:0000725">
    <property type="term" value="P:recombinational repair"/>
    <property type="evidence" value="ECO:0007669"/>
    <property type="project" value="TreeGrafter"/>
</dbReference>
<dbReference type="GO" id="GO:0003677">
    <property type="term" value="F:DNA binding"/>
    <property type="evidence" value="ECO:0007669"/>
    <property type="project" value="UniProtKB-KW"/>
</dbReference>
<evidence type="ECO:0000256" key="8">
    <source>
        <dbReference type="ARBA" id="ARBA00023125"/>
    </source>
</evidence>
<dbReference type="InterPro" id="IPR014017">
    <property type="entry name" value="DNA_helicase_UvrD-like_C"/>
</dbReference>
<evidence type="ECO:0000256" key="11">
    <source>
        <dbReference type="ARBA" id="ARBA00034617"/>
    </source>
</evidence>
<dbReference type="GO" id="GO:0033202">
    <property type="term" value="C:DNA helicase complex"/>
    <property type="evidence" value="ECO:0007669"/>
    <property type="project" value="TreeGrafter"/>
</dbReference>
<dbReference type="PANTHER" id="PTHR11070">
    <property type="entry name" value="UVRD / RECB / PCRA DNA HELICASE FAMILY MEMBER"/>
    <property type="match status" value="1"/>
</dbReference>
<dbReference type="Pfam" id="PF13361">
    <property type="entry name" value="UvrD_C"/>
    <property type="match status" value="1"/>
</dbReference>
<keyword evidence="5 14" id="KW-0347">Helicase</keyword>
<accession>A0A1R4ITW5</accession>
<evidence type="ECO:0000256" key="1">
    <source>
        <dbReference type="ARBA" id="ARBA00022722"/>
    </source>
</evidence>
<comment type="catalytic activity">
    <reaction evidence="13">
        <text>ATP + H2O = ADP + phosphate + H(+)</text>
        <dbReference type="Rhea" id="RHEA:13065"/>
        <dbReference type="ChEBI" id="CHEBI:15377"/>
        <dbReference type="ChEBI" id="CHEBI:15378"/>
        <dbReference type="ChEBI" id="CHEBI:30616"/>
        <dbReference type="ChEBI" id="CHEBI:43474"/>
        <dbReference type="ChEBI" id="CHEBI:456216"/>
        <dbReference type="EC" id="5.6.2.4"/>
    </reaction>
</comment>
<dbReference type="GO" id="GO:0005524">
    <property type="term" value="F:ATP binding"/>
    <property type="evidence" value="ECO:0007669"/>
    <property type="project" value="UniProtKB-UniRule"/>
</dbReference>
<dbReference type="InterPro" id="IPR027417">
    <property type="entry name" value="P-loop_NTPase"/>
</dbReference>
<gene>
    <name evidence="18" type="ORF">FM125_04590</name>
</gene>
<evidence type="ECO:0000256" key="7">
    <source>
        <dbReference type="ARBA" id="ARBA00022840"/>
    </source>
</evidence>
<dbReference type="GO" id="GO:0005829">
    <property type="term" value="C:cytosol"/>
    <property type="evidence" value="ECO:0007669"/>
    <property type="project" value="TreeGrafter"/>
</dbReference>
<protein>
    <recommendedName>
        <fullName evidence="12">DNA 3'-5' helicase</fullName>
        <ecNumber evidence="12">5.6.2.4</ecNumber>
    </recommendedName>
</protein>
<dbReference type="InterPro" id="IPR000212">
    <property type="entry name" value="DNA_helicase_UvrD/REP"/>
</dbReference>
<dbReference type="GO" id="GO:0043138">
    <property type="term" value="F:3'-5' DNA helicase activity"/>
    <property type="evidence" value="ECO:0007669"/>
    <property type="project" value="UniProtKB-EC"/>
</dbReference>
<dbReference type="PROSITE" id="PS51198">
    <property type="entry name" value="UVRD_HELICASE_ATP_BIND"/>
    <property type="match status" value="1"/>
</dbReference>
<dbReference type="InterPro" id="IPR038726">
    <property type="entry name" value="PDDEXK_AddAB-type"/>
</dbReference>
<dbReference type="SUPFAM" id="SSF52540">
    <property type="entry name" value="P-loop containing nucleoside triphosphate hydrolases"/>
    <property type="match status" value="1"/>
</dbReference>
<feature type="compositionally biased region" description="Low complexity" evidence="15">
    <location>
        <begin position="392"/>
        <end position="406"/>
    </location>
</feature>
<dbReference type="Pfam" id="PF12705">
    <property type="entry name" value="PDDEXK_1"/>
    <property type="match status" value="1"/>
</dbReference>
<keyword evidence="1" id="KW-0540">Nuclease</keyword>
<keyword evidence="7 14" id="KW-0067">ATP-binding</keyword>
<feature type="domain" description="UvrD-like helicase C-terminal" evidence="17">
    <location>
        <begin position="432"/>
        <end position="755"/>
    </location>
</feature>
<evidence type="ECO:0000256" key="13">
    <source>
        <dbReference type="ARBA" id="ARBA00048988"/>
    </source>
</evidence>
<dbReference type="EMBL" id="FUKP01000028">
    <property type="protein sequence ID" value="SJN23307.1"/>
    <property type="molecule type" value="Genomic_DNA"/>
</dbReference>
<dbReference type="PROSITE" id="PS51217">
    <property type="entry name" value="UVRD_HELICASE_CTER"/>
    <property type="match status" value="1"/>
</dbReference>
<dbReference type="GO" id="GO:0004527">
    <property type="term" value="F:exonuclease activity"/>
    <property type="evidence" value="ECO:0007669"/>
    <property type="project" value="UniProtKB-KW"/>
</dbReference>
<keyword evidence="3" id="KW-0227">DNA damage</keyword>
<keyword evidence="8" id="KW-0238">DNA-binding</keyword>
<keyword evidence="9" id="KW-0234">DNA repair</keyword>
<evidence type="ECO:0000256" key="10">
    <source>
        <dbReference type="ARBA" id="ARBA00023235"/>
    </source>
</evidence>
<evidence type="ECO:0000256" key="14">
    <source>
        <dbReference type="PROSITE-ProRule" id="PRU00560"/>
    </source>
</evidence>
<organism evidence="18 19">
    <name type="scientific">Micrococcus lylae</name>
    <dbReference type="NCBI Taxonomy" id="1273"/>
    <lineage>
        <taxon>Bacteria</taxon>
        <taxon>Bacillati</taxon>
        <taxon>Actinomycetota</taxon>
        <taxon>Actinomycetes</taxon>
        <taxon>Micrococcales</taxon>
        <taxon>Micrococcaceae</taxon>
        <taxon>Micrococcus</taxon>
    </lineage>
</organism>
<dbReference type="Gene3D" id="3.90.320.10">
    <property type="match status" value="1"/>
</dbReference>
<dbReference type="InterPro" id="IPR011604">
    <property type="entry name" value="PDDEXK-like_dom_sf"/>
</dbReference>
<evidence type="ECO:0000256" key="12">
    <source>
        <dbReference type="ARBA" id="ARBA00034808"/>
    </source>
</evidence>
<dbReference type="EC" id="5.6.2.4" evidence="12"/>
<feature type="domain" description="UvrD-like helicase ATP-binding" evidence="16">
    <location>
        <begin position="62"/>
        <end position="431"/>
    </location>
</feature>
<name>A0A1R4ITW5_9MICC</name>
<evidence type="ECO:0000256" key="15">
    <source>
        <dbReference type="SAM" id="MobiDB-lite"/>
    </source>
</evidence>
<dbReference type="AlphaFoldDB" id="A0A1R4ITW5"/>
<evidence type="ECO:0000256" key="2">
    <source>
        <dbReference type="ARBA" id="ARBA00022741"/>
    </source>
</evidence>
<keyword evidence="2 14" id="KW-0547">Nucleotide-binding</keyword>